<organism evidence="2 3">
    <name type="scientific">Phytophthora megakarya</name>
    <dbReference type="NCBI Taxonomy" id="4795"/>
    <lineage>
        <taxon>Eukaryota</taxon>
        <taxon>Sar</taxon>
        <taxon>Stramenopiles</taxon>
        <taxon>Oomycota</taxon>
        <taxon>Peronosporomycetes</taxon>
        <taxon>Peronosporales</taxon>
        <taxon>Peronosporaceae</taxon>
        <taxon>Phytophthora</taxon>
    </lineage>
</organism>
<dbReference type="Proteomes" id="UP000198211">
    <property type="component" value="Unassembled WGS sequence"/>
</dbReference>
<keyword evidence="3" id="KW-1185">Reference proteome</keyword>
<evidence type="ECO:0000313" key="2">
    <source>
        <dbReference type="EMBL" id="OWZ21194.1"/>
    </source>
</evidence>
<dbReference type="EMBL" id="NBNE01000248">
    <property type="protein sequence ID" value="OWZ21194.1"/>
    <property type="molecule type" value="Genomic_DNA"/>
</dbReference>
<dbReference type="AlphaFoldDB" id="A0A225WU44"/>
<gene>
    <name evidence="2" type="ORF">PHMEG_0004287</name>
</gene>
<dbReference type="Gene3D" id="2.60.20.10">
    <property type="entry name" value="Crystallins"/>
    <property type="match status" value="1"/>
</dbReference>
<sequence>MQFMLYLCLAVLIISSATGDNFSGEIKFYRDINYRYNLALFAFGKSNRCFNLACGDYNDAVSSVKWSGLPGSSTNVVFYVDTGCTGKSKTYSTSLNGVKNFVDEGINDAISSFMVTQSSEKIENGETSLPKTGNFNDKSRIAIFIGKDCTGDSHDWPTDGVINDMKDNYPMTSDNKKLTNGKETPCMWG</sequence>
<comment type="caution">
    <text evidence="2">The sequence shown here is derived from an EMBL/GenBank/DDBJ whole genome shotgun (WGS) entry which is preliminary data.</text>
</comment>
<evidence type="ECO:0000256" key="1">
    <source>
        <dbReference type="SAM" id="SignalP"/>
    </source>
</evidence>
<keyword evidence="1" id="KW-0732">Signal</keyword>
<feature type="signal peptide" evidence="1">
    <location>
        <begin position="1"/>
        <end position="19"/>
    </location>
</feature>
<reference evidence="3" key="1">
    <citation type="submission" date="2017-03" db="EMBL/GenBank/DDBJ databases">
        <title>Phytopthora megakarya and P. palmivora, two closely related causual agents of cacao black pod achieved similar genome size and gene model numbers by different mechanisms.</title>
        <authorList>
            <person name="Ali S."/>
            <person name="Shao J."/>
            <person name="Larry D.J."/>
            <person name="Kronmiller B."/>
            <person name="Shen D."/>
            <person name="Strem M.D."/>
            <person name="Melnick R.L."/>
            <person name="Guiltinan M.J."/>
            <person name="Tyler B.M."/>
            <person name="Meinhardt L.W."/>
            <person name="Bailey B.A."/>
        </authorList>
    </citation>
    <scope>NUCLEOTIDE SEQUENCE [LARGE SCALE GENOMIC DNA]</scope>
    <source>
        <strain evidence="3">zdho120</strain>
    </source>
</reference>
<protein>
    <submittedName>
        <fullName evidence="2">Uncharacterized protein</fullName>
    </submittedName>
</protein>
<accession>A0A225WU44</accession>
<dbReference type="OrthoDB" id="105517at2759"/>
<feature type="chain" id="PRO_5012917516" evidence="1">
    <location>
        <begin position="20"/>
        <end position="189"/>
    </location>
</feature>
<evidence type="ECO:0000313" key="3">
    <source>
        <dbReference type="Proteomes" id="UP000198211"/>
    </source>
</evidence>
<proteinExistence type="predicted"/>
<name>A0A225WU44_9STRA</name>